<dbReference type="RefSeq" id="WP_171596738.1">
    <property type="nucleotide sequence ID" value="NZ_RZNH01000034.1"/>
</dbReference>
<dbReference type="SUPFAM" id="SSF50249">
    <property type="entry name" value="Nucleic acid-binding proteins"/>
    <property type="match status" value="1"/>
</dbReference>
<comment type="cofactor">
    <cofactor evidence="1">
        <name>Mg(2+)</name>
        <dbReference type="ChEBI" id="CHEBI:18420"/>
    </cofactor>
</comment>
<dbReference type="PROSITE" id="PS50126">
    <property type="entry name" value="S1"/>
    <property type="match status" value="1"/>
</dbReference>
<dbReference type="PANTHER" id="PTHR30001">
    <property type="entry name" value="RIBONUCLEASE"/>
    <property type="match status" value="1"/>
</dbReference>
<sequence length="516" mass="58373">MSNELVIDVNPNEIVIALLSNRQLVELTREKSNLQFAVGDIYLGKVKKIMPGLNAAFVDVGYEKDAFLHYLDLGHQFRSLNKFLQQALARKGRNLSISKMRLEQDIDKNGKMSDVLKSGQYILVQVAKEPISTKGPRLCSEISIAGRNIVLIPFSDKVSISQKIKSTEEKNRLRQLLQSIKPKNYGIIVRTVAEGKRVAELDQELRSLVEKWEGSFQHIRDMQPPKLVLGEMDRTTAILRDILNSSFENIYVNDASAAKDIKNYIAGIAPEKSKIVKHVTGDMPIFDQLGVDKQIKSSFGKTVSFKNGAYLIIEHTEAFHVIDVNSGNRSKAGNDQETNALEVNLAAADEIARQLRLRDMGGIIVVDFIDMHSAENRQKVFERMKEVMGQDRTKHNILPLSKFGLMQITRQRVRPEMNIEIQETCPTCLGSGKISPAVLLTDQIEEKLKSVSERGEKKLTLKVHPFVAAYINKGFWKTLRREWQSKLGIKLAVKEIPSYDLLGYKIFDQNNQEIEL</sequence>
<evidence type="ECO:0000313" key="8">
    <source>
        <dbReference type="Proteomes" id="UP000732105"/>
    </source>
</evidence>
<evidence type="ECO:0000313" key="7">
    <source>
        <dbReference type="EMBL" id="NOU61475.1"/>
    </source>
</evidence>
<protein>
    <submittedName>
        <fullName evidence="7">Rne/Rng family ribonuclease</fullName>
    </submittedName>
</protein>
<evidence type="ECO:0000256" key="2">
    <source>
        <dbReference type="ARBA" id="ARBA00022723"/>
    </source>
</evidence>
<keyword evidence="2" id="KW-0479">Metal-binding</keyword>
<organism evidence="7 8">
    <name type="scientific">Marinifilum caeruleilacunae</name>
    <dbReference type="NCBI Taxonomy" id="2499076"/>
    <lineage>
        <taxon>Bacteria</taxon>
        <taxon>Pseudomonadati</taxon>
        <taxon>Bacteroidota</taxon>
        <taxon>Bacteroidia</taxon>
        <taxon>Marinilabiliales</taxon>
        <taxon>Marinifilaceae</taxon>
    </lineage>
</organism>
<evidence type="ECO:0000256" key="4">
    <source>
        <dbReference type="ARBA" id="ARBA00022842"/>
    </source>
</evidence>
<comment type="caution">
    <text evidence="7">The sequence shown here is derived from an EMBL/GenBank/DDBJ whole genome shotgun (WGS) entry which is preliminary data.</text>
</comment>
<dbReference type="PANTHER" id="PTHR30001:SF0">
    <property type="entry name" value="RIBONUCLEASE G"/>
    <property type="match status" value="1"/>
</dbReference>
<evidence type="ECO:0000256" key="3">
    <source>
        <dbReference type="ARBA" id="ARBA00022801"/>
    </source>
</evidence>
<dbReference type="InterPro" id="IPR004659">
    <property type="entry name" value="RNase_E/G"/>
</dbReference>
<keyword evidence="5" id="KW-0694">RNA-binding</keyword>
<gene>
    <name evidence="7" type="ORF">ELS83_16855</name>
</gene>
<dbReference type="InterPro" id="IPR019307">
    <property type="entry name" value="RNA-bd_AU-1/RNase_E/G"/>
</dbReference>
<name>A0ABX1X069_9BACT</name>
<dbReference type="Gene3D" id="2.40.50.140">
    <property type="entry name" value="Nucleic acid-binding proteins"/>
    <property type="match status" value="1"/>
</dbReference>
<proteinExistence type="predicted"/>
<dbReference type="NCBIfam" id="TIGR00757">
    <property type="entry name" value="RNaseEG"/>
    <property type="match status" value="1"/>
</dbReference>
<keyword evidence="4" id="KW-0460">Magnesium</keyword>
<keyword evidence="3" id="KW-0378">Hydrolase</keyword>
<evidence type="ECO:0000256" key="5">
    <source>
        <dbReference type="ARBA" id="ARBA00022884"/>
    </source>
</evidence>
<feature type="domain" description="S1 motif" evidence="6">
    <location>
        <begin position="39"/>
        <end position="117"/>
    </location>
</feature>
<dbReference type="SMART" id="SM00316">
    <property type="entry name" value="S1"/>
    <property type="match status" value="1"/>
</dbReference>
<dbReference type="InterPro" id="IPR012340">
    <property type="entry name" value="NA-bd_OB-fold"/>
</dbReference>
<evidence type="ECO:0000256" key="1">
    <source>
        <dbReference type="ARBA" id="ARBA00001946"/>
    </source>
</evidence>
<reference evidence="7 8" key="1">
    <citation type="submission" date="2018-12" db="EMBL/GenBank/DDBJ databases">
        <title>Marinifilum JC070 sp. nov., a marine bacterium isolated from Yongle Blue Hole in the South China Sea.</title>
        <authorList>
            <person name="Fu T."/>
        </authorList>
    </citation>
    <scope>NUCLEOTIDE SEQUENCE [LARGE SCALE GENOMIC DNA]</scope>
    <source>
        <strain evidence="7 8">JC070</strain>
    </source>
</reference>
<dbReference type="Proteomes" id="UP000732105">
    <property type="component" value="Unassembled WGS sequence"/>
</dbReference>
<dbReference type="Pfam" id="PF10150">
    <property type="entry name" value="RNase_E_G"/>
    <property type="match status" value="1"/>
</dbReference>
<dbReference type="EMBL" id="RZNH01000034">
    <property type="protein sequence ID" value="NOU61475.1"/>
    <property type="molecule type" value="Genomic_DNA"/>
</dbReference>
<dbReference type="CDD" id="cd04453">
    <property type="entry name" value="S1_RNase_E"/>
    <property type="match status" value="1"/>
</dbReference>
<keyword evidence="8" id="KW-1185">Reference proteome</keyword>
<dbReference type="InterPro" id="IPR003029">
    <property type="entry name" value="S1_domain"/>
</dbReference>
<evidence type="ECO:0000259" key="6">
    <source>
        <dbReference type="PROSITE" id="PS50126"/>
    </source>
</evidence>
<accession>A0ABX1X069</accession>